<evidence type="ECO:0000313" key="5">
    <source>
        <dbReference type="Proteomes" id="UP001186944"/>
    </source>
</evidence>
<keyword evidence="5" id="KW-1185">Reference proteome</keyword>
<keyword evidence="1" id="KW-0175">Coiled coil</keyword>
<feature type="coiled-coil region" evidence="1">
    <location>
        <begin position="371"/>
        <end position="415"/>
    </location>
</feature>
<name>A0AA89BLP0_PINIB</name>
<reference evidence="4" key="1">
    <citation type="submission" date="2019-08" db="EMBL/GenBank/DDBJ databases">
        <title>The improved chromosome-level genome for the pearl oyster Pinctada fucata martensii using PacBio sequencing and Hi-C.</title>
        <authorList>
            <person name="Zheng Z."/>
        </authorList>
    </citation>
    <scope>NUCLEOTIDE SEQUENCE</scope>
    <source>
        <strain evidence="4">ZZ-2019</strain>
        <tissue evidence="4">Adductor muscle</tissue>
    </source>
</reference>
<dbReference type="InterPro" id="IPR036859">
    <property type="entry name" value="CAP-Gly_dom_sf"/>
</dbReference>
<feature type="region of interest" description="Disordered" evidence="2">
    <location>
        <begin position="117"/>
        <end position="155"/>
    </location>
</feature>
<feature type="coiled-coil region" evidence="1">
    <location>
        <begin position="180"/>
        <end position="210"/>
    </location>
</feature>
<dbReference type="EMBL" id="VSWD01000012">
    <property type="protein sequence ID" value="KAK3085709.1"/>
    <property type="molecule type" value="Genomic_DNA"/>
</dbReference>
<feature type="region of interest" description="Disordered" evidence="2">
    <location>
        <begin position="616"/>
        <end position="670"/>
    </location>
</feature>
<feature type="compositionally biased region" description="Low complexity" evidence="2">
    <location>
        <begin position="649"/>
        <end position="663"/>
    </location>
</feature>
<feature type="compositionally biased region" description="Basic and acidic residues" evidence="2">
    <location>
        <begin position="126"/>
        <end position="138"/>
    </location>
</feature>
<evidence type="ECO:0000259" key="3">
    <source>
        <dbReference type="PROSITE" id="PS50245"/>
    </source>
</evidence>
<feature type="compositionally biased region" description="Basic and acidic residues" evidence="2">
    <location>
        <begin position="585"/>
        <end position="599"/>
    </location>
</feature>
<protein>
    <recommendedName>
        <fullName evidence="3">CAP-Gly domain-containing protein</fullName>
    </recommendedName>
</protein>
<gene>
    <name evidence="4" type="ORF">FSP39_007626</name>
</gene>
<dbReference type="AlphaFoldDB" id="A0AA89BLP0"/>
<feature type="compositionally biased region" description="Low complexity" evidence="2">
    <location>
        <begin position="475"/>
        <end position="489"/>
    </location>
</feature>
<dbReference type="PROSITE" id="PS50245">
    <property type="entry name" value="CAP_GLY_2"/>
    <property type="match status" value="1"/>
</dbReference>
<feature type="domain" description="CAP-Gly" evidence="3">
    <location>
        <begin position="741"/>
        <end position="775"/>
    </location>
</feature>
<accession>A0AA89BLP0</accession>
<dbReference type="InterPro" id="IPR000938">
    <property type="entry name" value="CAP-Gly_domain"/>
</dbReference>
<sequence length="810" mass="93588">MEKQLHTKSDRNILQRILEENNVTDPENPIYKAEDGDYCFRNDADQVFGTSILDNSESESRNEEEKEIDGENVNWNRRKQNDISDCVNIQNNGNKIGSTHVKARGSGVRMRMERKFSDSSIQNVKHPNENEERHKRGSDSTMHYGENHTPHPHAQLQRRKSHAGFGQDFHNFQRYPTWSHGNREREKNELKSKVEELEEYRGKYEDEKKITQSLQVKIDRLLQNQSDAGQKLFKSNELVEKLRTDNKKKVEQIEKLQRDIRYMEDRLRNLEIRASEVEKAELILESTKSNLESTVLEVRGKEHEIRKLTSMYDDVCKQRDQANEKIKELEERNLDLKYQVRHELMKNESIEKNLETIPRLKDEISDRGKEIENLRSEMEDKNALLMAARKAVREYKEQNREMEQKVCESDAMRDELEMTQGEVLTLKQLIQGKNSLVIQKSKALDVAKDVINTMQLSTDPHQIEKIVGLLERIGSQPSTSTSGSVCSSSIEFDTRPPTHFSYNSYSRQRNSDSTNQYGIDVNRNPYHGDSAKRPLSGGHFVEIAWKEKDNSYEETRPKTAIVHPVKRSQSFKENHHQRGQLTLLKRSESHKGQGERKSDATSPTFEYTIGLIEECQNNNNDTSKPKKSASLPVSSRTNSAFSPRSRSRSTQSLSEESCFSSSENTDSDDKTFEVVEKLSNLTYKEKEGILEHFINVGDRILVTVSQKPPKYGRKMPGKPKTYTGIIKYRGNLDKKGYDPRVFIGVRLDENAGDTDGVLKGKRYMYTPSDQGKFFKLLDVNSILDVKSGRYRSVTSILSQHFLKKMKSSKR</sequence>
<dbReference type="Pfam" id="PF01302">
    <property type="entry name" value="CAP_GLY"/>
    <property type="match status" value="1"/>
</dbReference>
<feature type="coiled-coil region" evidence="1">
    <location>
        <begin position="312"/>
        <end position="339"/>
    </location>
</feature>
<comment type="caution">
    <text evidence="4">The sequence shown here is derived from an EMBL/GenBank/DDBJ whole genome shotgun (WGS) entry which is preliminary data.</text>
</comment>
<evidence type="ECO:0000256" key="2">
    <source>
        <dbReference type="SAM" id="MobiDB-lite"/>
    </source>
</evidence>
<feature type="coiled-coil region" evidence="1">
    <location>
        <begin position="239"/>
        <end position="280"/>
    </location>
</feature>
<feature type="compositionally biased region" description="Polar residues" evidence="2">
    <location>
        <begin position="631"/>
        <end position="644"/>
    </location>
</feature>
<organism evidence="4 5">
    <name type="scientific">Pinctada imbricata</name>
    <name type="common">Atlantic pearl-oyster</name>
    <name type="synonym">Pinctada martensii</name>
    <dbReference type="NCBI Taxonomy" id="66713"/>
    <lineage>
        <taxon>Eukaryota</taxon>
        <taxon>Metazoa</taxon>
        <taxon>Spiralia</taxon>
        <taxon>Lophotrochozoa</taxon>
        <taxon>Mollusca</taxon>
        <taxon>Bivalvia</taxon>
        <taxon>Autobranchia</taxon>
        <taxon>Pteriomorphia</taxon>
        <taxon>Pterioida</taxon>
        <taxon>Pterioidea</taxon>
        <taxon>Pteriidae</taxon>
        <taxon>Pinctada</taxon>
    </lineage>
</organism>
<feature type="region of interest" description="Disordered" evidence="2">
    <location>
        <begin position="551"/>
        <end position="603"/>
    </location>
</feature>
<evidence type="ECO:0000313" key="4">
    <source>
        <dbReference type="EMBL" id="KAK3085709.1"/>
    </source>
</evidence>
<feature type="compositionally biased region" description="Polar residues" evidence="2">
    <location>
        <begin position="500"/>
        <end position="517"/>
    </location>
</feature>
<dbReference type="Gene3D" id="2.30.30.190">
    <property type="entry name" value="CAP Gly-rich-like domain"/>
    <property type="match status" value="1"/>
</dbReference>
<dbReference type="SUPFAM" id="SSF74924">
    <property type="entry name" value="Cap-Gly domain"/>
    <property type="match status" value="1"/>
</dbReference>
<proteinExistence type="predicted"/>
<evidence type="ECO:0000256" key="1">
    <source>
        <dbReference type="SAM" id="Coils"/>
    </source>
</evidence>
<dbReference type="Proteomes" id="UP001186944">
    <property type="component" value="Unassembled WGS sequence"/>
</dbReference>
<feature type="region of interest" description="Disordered" evidence="2">
    <location>
        <begin position="475"/>
        <end position="518"/>
    </location>
</feature>
<dbReference type="SMART" id="SM01052">
    <property type="entry name" value="CAP_GLY"/>
    <property type="match status" value="1"/>
</dbReference>